<proteinExistence type="predicted"/>
<reference evidence="1 2" key="1">
    <citation type="journal article" date="2016" name="Nat. Commun.">
        <title>Thousands of microbial genomes shed light on interconnected biogeochemical processes in an aquifer system.</title>
        <authorList>
            <person name="Anantharaman K."/>
            <person name="Brown C.T."/>
            <person name="Hug L.A."/>
            <person name="Sharon I."/>
            <person name="Castelle C.J."/>
            <person name="Probst A.J."/>
            <person name="Thomas B.C."/>
            <person name="Singh A."/>
            <person name="Wilkins M.J."/>
            <person name="Karaoz U."/>
            <person name="Brodie E.L."/>
            <person name="Williams K.H."/>
            <person name="Hubbard S.S."/>
            <person name="Banfield J.F."/>
        </authorList>
    </citation>
    <scope>NUCLEOTIDE SEQUENCE [LARGE SCALE GENOMIC DNA]</scope>
</reference>
<dbReference type="Proteomes" id="UP000177165">
    <property type="component" value="Unassembled WGS sequence"/>
</dbReference>
<name>A0A1G2ASB6_9BACT</name>
<dbReference type="AlphaFoldDB" id="A0A1G2ASB6"/>
<dbReference type="EMBL" id="MHKB01000006">
    <property type="protein sequence ID" value="OGY79804.1"/>
    <property type="molecule type" value="Genomic_DNA"/>
</dbReference>
<gene>
    <name evidence="1" type="ORF">A3B74_03485</name>
</gene>
<protein>
    <recommendedName>
        <fullName evidence="3">Response regulatory domain-containing protein</fullName>
    </recommendedName>
</protein>
<accession>A0A1G2ASB6</accession>
<sequence length="195" mass="22877">MKRILVIEDVMENMSAAKSFFATLGVEEVQTDFATTRKEAEVLLNQNHYVGIITDRSFPYEEDETEADYAESRGDDLRSKMSINGHSIITQATDRGIPWVMVSSHGNDTLFFYPQVKMKSMMNDREVKRRLAFYHQHKHEDFRKIGLDVMMLNMITEHTFCDKELGLTMQENHAHLPKTEKKCWQTAWQRLQRQL</sequence>
<comment type="caution">
    <text evidence="1">The sequence shown here is derived from an EMBL/GenBank/DDBJ whole genome shotgun (WGS) entry which is preliminary data.</text>
</comment>
<evidence type="ECO:0008006" key="3">
    <source>
        <dbReference type="Google" id="ProtNLM"/>
    </source>
</evidence>
<evidence type="ECO:0000313" key="2">
    <source>
        <dbReference type="Proteomes" id="UP000177165"/>
    </source>
</evidence>
<organism evidence="1 2">
    <name type="scientific">Candidatus Kerfeldbacteria bacterium RIFCSPHIGHO2_02_FULL_42_14</name>
    <dbReference type="NCBI Taxonomy" id="1798540"/>
    <lineage>
        <taxon>Bacteria</taxon>
        <taxon>Candidatus Kerfeldiibacteriota</taxon>
    </lineage>
</organism>
<evidence type="ECO:0000313" key="1">
    <source>
        <dbReference type="EMBL" id="OGY79804.1"/>
    </source>
</evidence>